<feature type="binding site" evidence="13">
    <location>
        <position position="7"/>
    </location>
    <ligand>
        <name>Mg(2+)</name>
        <dbReference type="ChEBI" id="CHEBI:18420"/>
        <label>1</label>
    </ligand>
</feature>
<comment type="function">
    <text evidence="13">The RuvA-RuvB-RuvC complex processes Holliday junction (HJ) DNA during genetic recombination and DNA repair. Endonuclease that resolves HJ intermediates. Cleaves cruciform DNA by making single-stranded nicks across the HJ at symmetrical positions within the homologous arms, yielding a 5'-phosphate and a 3'-hydroxyl group; requires a central core of homology in the junction. The consensus cleavage sequence is 5'-(A/T)TT(C/G)-3'. Cleavage occurs on the 3'-side of the TT dinucleotide at the point of strand exchange. HJ branch migration catalyzed by RuvA-RuvB allows RuvC to scan DNA until it finds its consensus sequence, where it cleaves and resolves the cruciform DNA.</text>
</comment>
<keyword evidence="6 13" id="KW-0227">DNA damage</keyword>
<dbReference type="GO" id="GO:0003677">
    <property type="term" value="F:DNA binding"/>
    <property type="evidence" value="ECO:0007669"/>
    <property type="project" value="UniProtKB-KW"/>
</dbReference>
<comment type="subunit">
    <text evidence="13">Homodimer which binds Holliday junction (HJ) DNA. The HJ becomes 2-fold symmetrical on binding to RuvC with unstacked arms; it has a different conformation from HJ DNA in complex with RuvA. In the full resolvosome a probable DNA-RuvA(4)-RuvB(12)-RuvC(2) complex forms which resolves the HJ.</text>
</comment>
<feature type="active site" evidence="13">
    <location>
        <position position="7"/>
    </location>
</feature>
<comment type="catalytic activity">
    <reaction evidence="12 13">
        <text>Endonucleolytic cleavage at a junction such as a reciprocal single-stranded crossover between two homologous DNA duplexes (Holliday junction).</text>
        <dbReference type="EC" id="3.1.21.10"/>
    </reaction>
</comment>
<keyword evidence="5 13" id="KW-0255">Endonuclease</keyword>
<dbReference type="NCBIfam" id="TIGR00228">
    <property type="entry name" value="ruvC"/>
    <property type="match status" value="1"/>
</dbReference>
<comment type="caution">
    <text evidence="15">The sequence shown here is derived from an EMBL/GenBank/DDBJ whole genome shotgun (WGS) entry which is preliminary data.</text>
</comment>
<dbReference type="PANTHER" id="PTHR30194">
    <property type="entry name" value="CROSSOVER JUNCTION ENDODEOXYRIBONUCLEASE RUVC"/>
    <property type="match status" value="1"/>
</dbReference>
<evidence type="ECO:0000256" key="11">
    <source>
        <dbReference type="ARBA" id="ARBA00023204"/>
    </source>
</evidence>
<dbReference type="FunFam" id="3.30.420.10:FF:000002">
    <property type="entry name" value="Crossover junction endodeoxyribonuclease RuvC"/>
    <property type="match status" value="1"/>
</dbReference>
<evidence type="ECO:0000256" key="14">
    <source>
        <dbReference type="NCBIfam" id="TIGR00228"/>
    </source>
</evidence>
<dbReference type="GO" id="GO:0000287">
    <property type="term" value="F:magnesium ion binding"/>
    <property type="evidence" value="ECO:0007669"/>
    <property type="project" value="UniProtKB-UniRule"/>
</dbReference>
<dbReference type="CDD" id="cd16962">
    <property type="entry name" value="RuvC"/>
    <property type="match status" value="1"/>
</dbReference>
<evidence type="ECO:0000256" key="2">
    <source>
        <dbReference type="ARBA" id="ARBA00022490"/>
    </source>
</evidence>
<dbReference type="InterPro" id="IPR012337">
    <property type="entry name" value="RNaseH-like_sf"/>
</dbReference>
<proteinExistence type="inferred from homology"/>
<dbReference type="InterPro" id="IPR002176">
    <property type="entry name" value="X-over_junc_endoDNase_RuvC"/>
</dbReference>
<dbReference type="PATRIC" id="fig|1429438.4.peg.3160"/>
<keyword evidence="8 13" id="KW-0460">Magnesium</keyword>
<evidence type="ECO:0000256" key="12">
    <source>
        <dbReference type="ARBA" id="ARBA00029354"/>
    </source>
</evidence>
<dbReference type="AlphaFoldDB" id="W4LP34"/>
<dbReference type="EMBL" id="AZHW01000476">
    <property type="protein sequence ID" value="ETW99171.1"/>
    <property type="molecule type" value="Genomic_DNA"/>
</dbReference>
<dbReference type="GO" id="GO:0005737">
    <property type="term" value="C:cytoplasm"/>
    <property type="evidence" value="ECO:0007669"/>
    <property type="project" value="UniProtKB-SubCell"/>
</dbReference>
<keyword evidence="7 13" id="KW-0378">Hydrolase</keyword>
<evidence type="ECO:0000256" key="3">
    <source>
        <dbReference type="ARBA" id="ARBA00022722"/>
    </source>
</evidence>
<evidence type="ECO:0000256" key="1">
    <source>
        <dbReference type="ARBA" id="ARBA00009518"/>
    </source>
</evidence>
<feature type="binding site" evidence="13">
    <location>
        <position position="67"/>
    </location>
    <ligand>
        <name>Mg(2+)</name>
        <dbReference type="ChEBI" id="CHEBI:18420"/>
        <label>2</label>
    </ligand>
</feature>
<protein>
    <recommendedName>
        <fullName evidence="13 14">Crossover junction endodeoxyribonuclease RuvC</fullName>
        <ecNumber evidence="13 14">3.1.21.10</ecNumber>
    </recommendedName>
    <alternativeName>
        <fullName evidence="13">Holliday junction nuclease RuvC</fullName>
    </alternativeName>
    <alternativeName>
        <fullName evidence="13">Holliday junction resolvase RuvC</fullName>
    </alternativeName>
</protein>
<dbReference type="InterPro" id="IPR036397">
    <property type="entry name" value="RNaseH_sf"/>
</dbReference>
<keyword evidence="9 13" id="KW-0238">DNA-binding</keyword>
<comment type="subcellular location">
    <subcellularLocation>
        <location evidence="13">Cytoplasm</location>
    </subcellularLocation>
</comment>
<evidence type="ECO:0000256" key="5">
    <source>
        <dbReference type="ARBA" id="ARBA00022759"/>
    </source>
</evidence>
<feature type="binding site" evidence="13">
    <location>
        <position position="140"/>
    </location>
    <ligand>
        <name>Mg(2+)</name>
        <dbReference type="ChEBI" id="CHEBI:18420"/>
        <label>1</label>
    </ligand>
</feature>
<name>W4LP34_ENTF1</name>
<feature type="active site" evidence="13">
    <location>
        <position position="140"/>
    </location>
</feature>
<comment type="cofactor">
    <cofactor evidence="13">
        <name>Mg(2+)</name>
        <dbReference type="ChEBI" id="CHEBI:18420"/>
    </cofactor>
    <text evidence="13">Binds 2 Mg(2+) ion per subunit.</text>
</comment>
<evidence type="ECO:0000313" key="15">
    <source>
        <dbReference type="EMBL" id="ETW99171.1"/>
    </source>
</evidence>
<evidence type="ECO:0000256" key="13">
    <source>
        <dbReference type="HAMAP-Rule" id="MF_00034"/>
    </source>
</evidence>
<dbReference type="Gene3D" id="3.30.420.10">
    <property type="entry name" value="Ribonuclease H-like superfamily/Ribonuclease H"/>
    <property type="match status" value="1"/>
</dbReference>
<sequence length="163" mass="17771">MRVLGIDPGSLITGYGVVEEEGNRLRALTWGTVRTSSKHALSERLKRIYNGLAEPLQTWQPDAVSVEQVFFADNPKTALTLGHARGVALLAVAHADVQLVEYSALEIKMAVVGYGRAAKPQVQQMVKHLLNLEAAPQPADAADALAAAICHMHTHSFRRRLSR</sequence>
<evidence type="ECO:0000256" key="10">
    <source>
        <dbReference type="ARBA" id="ARBA00023172"/>
    </source>
</evidence>
<dbReference type="PRINTS" id="PR00696">
    <property type="entry name" value="RSOLVASERUVC"/>
</dbReference>
<evidence type="ECO:0000256" key="7">
    <source>
        <dbReference type="ARBA" id="ARBA00022801"/>
    </source>
</evidence>
<evidence type="ECO:0000256" key="8">
    <source>
        <dbReference type="ARBA" id="ARBA00022842"/>
    </source>
</evidence>
<gene>
    <name evidence="13" type="primary">ruvC</name>
    <name evidence="15" type="ORF">ETSY1_15990</name>
</gene>
<evidence type="ECO:0000313" key="16">
    <source>
        <dbReference type="Proteomes" id="UP000019141"/>
    </source>
</evidence>
<keyword evidence="3 13" id="KW-0540">Nuclease</keyword>
<dbReference type="NCBIfam" id="NF000711">
    <property type="entry name" value="PRK00039.2-1"/>
    <property type="match status" value="1"/>
</dbReference>
<dbReference type="HOGENOM" id="CLU_091257_3_1_7"/>
<keyword evidence="11 13" id="KW-0234">DNA repair</keyword>
<dbReference type="HAMAP" id="MF_00034">
    <property type="entry name" value="RuvC"/>
    <property type="match status" value="1"/>
</dbReference>
<keyword evidence="4 13" id="KW-0479">Metal-binding</keyword>
<dbReference type="SUPFAM" id="SSF53098">
    <property type="entry name" value="Ribonuclease H-like"/>
    <property type="match status" value="1"/>
</dbReference>
<dbReference type="InterPro" id="IPR020563">
    <property type="entry name" value="X-over_junc_endoDNase_Mg_BS"/>
</dbReference>
<organism evidence="15 16">
    <name type="scientific">Entotheonella factor</name>
    <dbReference type="NCBI Taxonomy" id="1429438"/>
    <lineage>
        <taxon>Bacteria</taxon>
        <taxon>Pseudomonadati</taxon>
        <taxon>Nitrospinota/Tectimicrobiota group</taxon>
        <taxon>Candidatus Tectimicrobiota</taxon>
        <taxon>Candidatus Entotheonellia</taxon>
        <taxon>Candidatus Entotheonellales</taxon>
        <taxon>Candidatus Entotheonellaceae</taxon>
        <taxon>Candidatus Entotheonella</taxon>
    </lineage>
</organism>
<dbReference type="PANTHER" id="PTHR30194:SF3">
    <property type="entry name" value="CROSSOVER JUNCTION ENDODEOXYRIBONUCLEASE RUVC"/>
    <property type="match status" value="1"/>
</dbReference>
<keyword evidence="10 13" id="KW-0233">DNA recombination</keyword>
<reference evidence="15 16" key="1">
    <citation type="journal article" date="2014" name="Nature">
        <title>An environmental bacterial taxon with a large and distinct metabolic repertoire.</title>
        <authorList>
            <person name="Wilson M.C."/>
            <person name="Mori T."/>
            <person name="Ruckert C."/>
            <person name="Uria A.R."/>
            <person name="Helf M.J."/>
            <person name="Takada K."/>
            <person name="Gernert C."/>
            <person name="Steffens U.A."/>
            <person name="Heycke N."/>
            <person name="Schmitt S."/>
            <person name="Rinke C."/>
            <person name="Helfrich E.J."/>
            <person name="Brachmann A.O."/>
            <person name="Gurgui C."/>
            <person name="Wakimoto T."/>
            <person name="Kracht M."/>
            <person name="Crusemann M."/>
            <person name="Hentschel U."/>
            <person name="Abe I."/>
            <person name="Matsunaga S."/>
            <person name="Kalinowski J."/>
            <person name="Takeyama H."/>
            <person name="Piel J."/>
        </authorList>
    </citation>
    <scope>NUCLEOTIDE SEQUENCE [LARGE SCALE GENOMIC DNA]</scope>
    <source>
        <strain evidence="16">TSY1</strain>
    </source>
</reference>
<keyword evidence="2 13" id="KW-0963">Cytoplasm</keyword>
<dbReference type="PROSITE" id="PS01321">
    <property type="entry name" value="RUVC"/>
    <property type="match status" value="1"/>
</dbReference>
<dbReference type="Proteomes" id="UP000019141">
    <property type="component" value="Unassembled WGS sequence"/>
</dbReference>
<accession>W4LP34</accession>
<feature type="active site" evidence="13">
    <location>
        <position position="67"/>
    </location>
</feature>
<dbReference type="GO" id="GO:0008821">
    <property type="term" value="F:crossover junction DNA endonuclease activity"/>
    <property type="evidence" value="ECO:0007669"/>
    <property type="project" value="UniProtKB-UniRule"/>
</dbReference>
<dbReference type="GO" id="GO:0048476">
    <property type="term" value="C:Holliday junction resolvase complex"/>
    <property type="evidence" value="ECO:0007669"/>
    <property type="project" value="UniProtKB-UniRule"/>
</dbReference>
<comment type="similarity">
    <text evidence="1 13">Belongs to the RuvC family.</text>
</comment>
<evidence type="ECO:0000256" key="4">
    <source>
        <dbReference type="ARBA" id="ARBA00022723"/>
    </source>
</evidence>
<dbReference type="GO" id="GO:0006281">
    <property type="term" value="P:DNA repair"/>
    <property type="evidence" value="ECO:0007669"/>
    <property type="project" value="UniProtKB-UniRule"/>
</dbReference>
<dbReference type="Pfam" id="PF02075">
    <property type="entry name" value="RuvC"/>
    <property type="match status" value="1"/>
</dbReference>
<keyword evidence="16" id="KW-1185">Reference proteome</keyword>
<evidence type="ECO:0000256" key="9">
    <source>
        <dbReference type="ARBA" id="ARBA00023125"/>
    </source>
</evidence>
<dbReference type="GO" id="GO:0006310">
    <property type="term" value="P:DNA recombination"/>
    <property type="evidence" value="ECO:0007669"/>
    <property type="project" value="UniProtKB-UniRule"/>
</dbReference>
<dbReference type="EC" id="3.1.21.10" evidence="13 14"/>
<evidence type="ECO:0000256" key="6">
    <source>
        <dbReference type="ARBA" id="ARBA00022763"/>
    </source>
</evidence>